<keyword evidence="3" id="KW-1185">Reference proteome</keyword>
<gene>
    <name evidence="2" type="ORF">AAFF_G00323540</name>
</gene>
<comment type="caution">
    <text evidence="2">The sequence shown here is derived from an EMBL/GenBank/DDBJ whole genome shotgun (WGS) entry which is preliminary data.</text>
</comment>
<evidence type="ECO:0000256" key="1">
    <source>
        <dbReference type="SAM" id="MobiDB-lite"/>
    </source>
</evidence>
<dbReference type="EMBL" id="JAINUG010000490">
    <property type="protein sequence ID" value="KAJ8367293.1"/>
    <property type="molecule type" value="Genomic_DNA"/>
</dbReference>
<name>A0AAD7R6S2_9TELE</name>
<protein>
    <submittedName>
        <fullName evidence="2">Uncharacterized protein</fullName>
    </submittedName>
</protein>
<proteinExistence type="predicted"/>
<evidence type="ECO:0000313" key="3">
    <source>
        <dbReference type="Proteomes" id="UP001221898"/>
    </source>
</evidence>
<accession>A0AAD7R6S2</accession>
<organism evidence="2 3">
    <name type="scientific">Aldrovandia affinis</name>
    <dbReference type="NCBI Taxonomy" id="143900"/>
    <lineage>
        <taxon>Eukaryota</taxon>
        <taxon>Metazoa</taxon>
        <taxon>Chordata</taxon>
        <taxon>Craniata</taxon>
        <taxon>Vertebrata</taxon>
        <taxon>Euteleostomi</taxon>
        <taxon>Actinopterygii</taxon>
        <taxon>Neopterygii</taxon>
        <taxon>Teleostei</taxon>
        <taxon>Notacanthiformes</taxon>
        <taxon>Halosauridae</taxon>
        <taxon>Aldrovandia</taxon>
    </lineage>
</organism>
<dbReference type="AlphaFoldDB" id="A0AAD7R6S2"/>
<sequence length="133" mass="15543">MKDESEWPERPDQSSHVQEDDVEIKRAAVVSLIATDENIATVNKLIDHYSSWHQLKKAVGWFLRLKKLLLHPSGKRKELQATISQSEDDTVKQEALLNPLRHGLRLLYWLTCDCIRFDYRNMVTLRCNPQQSD</sequence>
<feature type="region of interest" description="Disordered" evidence="1">
    <location>
        <begin position="1"/>
        <end position="20"/>
    </location>
</feature>
<dbReference type="Proteomes" id="UP001221898">
    <property type="component" value="Unassembled WGS sequence"/>
</dbReference>
<reference evidence="2" key="1">
    <citation type="journal article" date="2023" name="Science">
        <title>Genome structures resolve the early diversification of teleost fishes.</title>
        <authorList>
            <person name="Parey E."/>
            <person name="Louis A."/>
            <person name="Montfort J."/>
            <person name="Bouchez O."/>
            <person name="Roques C."/>
            <person name="Iampietro C."/>
            <person name="Lluch J."/>
            <person name="Castinel A."/>
            <person name="Donnadieu C."/>
            <person name="Desvignes T."/>
            <person name="Floi Bucao C."/>
            <person name="Jouanno E."/>
            <person name="Wen M."/>
            <person name="Mejri S."/>
            <person name="Dirks R."/>
            <person name="Jansen H."/>
            <person name="Henkel C."/>
            <person name="Chen W.J."/>
            <person name="Zahm M."/>
            <person name="Cabau C."/>
            <person name="Klopp C."/>
            <person name="Thompson A.W."/>
            <person name="Robinson-Rechavi M."/>
            <person name="Braasch I."/>
            <person name="Lecointre G."/>
            <person name="Bobe J."/>
            <person name="Postlethwait J.H."/>
            <person name="Berthelot C."/>
            <person name="Roest Crollius H."/>
            <person name="Guiguen Y."/>
        </authorList>
    </citation>
    <scope>NUCLEOTIDE SEQUENCE</scope>
    <source>
        <strain evidence="2">NC1722</strain>
    </source>
</reference>
<evidence type="ECO:0000313" key="2">
    <source>
        <dbReference type="EMBL" id="KAJ8367293.1"/>
    </source>
</evidence>